<dbReference type="AlphaFoldDB" id="A0ABD2PK82"/>
<proteinExistence type="predicted"/>
<evidence type="ECO:0000313" key="1">
    <source>
        <dbReference type="EMBL" id="KAL3307353.1"/>
    </source>
</evidence>
<reference evidence="1 2" key="1">
    <citation type="submission" date="2024-11" db="EMBL/GenBank/DDBJ databases">
        <title>Adaptive evolution of stress response genes in parasites aligns with host niche diversity.</title>
        <authorList>
            <person name="Hahn C."/>
            <person name="Resl P."/>
        </authorList>
    </citation>
    <scope>NUCLEOTIDE SEQUENCE [LARGE SCALE GENOMIC DNA]</scope>
    <source>
        <strain evidence="1">EGGRZ-B1_66</strain>
        <tissue evidence="1">Body</tissue>
    </source>
</reference>
<feature type="non-terminal residue" evidence="1">
    <location>
        <position position="1"/>
    </location>
</feature>
<dbReference type="EMBL" id="JBJKFK010007573">
    <property type="protein sequence ID" value="KAL3307353.1"/>
    <property type="molecule type" value="Genomic_DNA"/>
</dbReference>
<comment type="caution">
    <text evidence="1">The sequence shown here is derived from an EMBL/GenBank/DDBJ whole genome shotgun (WGS) entry which is preliminary data.</text>
</comment>
<accession>A0ABD2PK82</accession>
<protein>
    <submittedName>
        <fullName evidence="1">Uncharacterized protein</fullName>
    </submittedName>
</protein>
<dbReference type="Proteomes" id="UP001626550">
    <property type="component" value="Unassembled WGS sequence"/>
</dbReference>
<name>A0ABD2PK82_9PLAT</name>
<evidence type="ECO:0000313" key="2">
    <source>
        <dbReference type="Proteomes" id="UP001626550"/>
    </source>
</evidence>
<feature type="non-terminal residue" evidence="1">
    <location>
        <position position="73"/>
    </location>
</feature>
<sequence length="73" mass="8096">VVSALVQSNLLQNDRIFLRGALSLSTSIFIAGPLAANLLGNEVIFDLCSCSRNNSRHQQIRVGRQVDTPKRFR</sequence>
<gene>
    <name evidence="1" type="ORF">Ciccas_014137</name>
</gene>
<organism evidence="1 2">
    <name type="scientific">Cichlidogyrus casuarinus</name>
    <dbReference type="NCBI Taxonomy" id="1844966"/>
    <lineage>
        <taxon>Eukaryota</taxon>
        <taxon>Metazoa</taxon>
        <taxon>Spiralia</taxon>
        <taxon>Lophotrochozoa</taxon>
        <taxon>Platyhelminthes</taxon>
        <taxon>Monogenea</taxon>
        <taxon>Monopisthocotylea</taxon>
        <taxon>Dactylogyridea</taxon>
        <taxon>Ancyrocephalidae</taxon>
        <taxon>Cichlidogyrus</taxon>
    </lineage>
</organism>
<keyword evidence="2" id="KW-1185">Reference proteome</keyword>